<reference evidence="10 11" key="1">
    <citation type="journal article" date="2020" name="IScience">
        <title>Genome Sequencing of the Endangered Kingdonia uniflora (Circaeasteraceae, Ranunculales) Reveals Potential Mechanisms of Evolutionary Specialization.</title>
        <authorList>
            <person name="Sun Y."/>
            <person name="Deng T."/>
            <person name="Zhang A."/>
            <person name="Moore M.J."/>
            <person name="Landis J.B."/>
            <person name="Lin N."/>
            <person name="Zhang H."/>
            <person name="Zhang X."/>
            <person name="Huang J."/>
            <person name="Zhang X."/>
            <person name="Sun H."/>
            <person name="Wang H."/>
        </authorList>
    </citation>
    <scope>NUCLEOTIDE SEQUENCE [LARGE SCALE GENOMIC DNA]</scope>
    <source>
        <strain evidence="10">TB1705</strain>
        <tissue evidence="10">Leaf</tissue>
    </source>
</reference>
<sequence length="434" mass="49230">MIAVQESKAMFAFLNSDQKPLHEIFSDFNSNFPRPIHFKLCCSLAILLEEKRMLKATQRLIAFAILEQTYALQKPSMNPFISFLLNAACDEGAEKMERTFILQLLGSGGANSNREVLKWSTADYIKGFDPSSHVLLQRDQLNNQYCEQLQSEQYNCFFRSATVKNVIADPDVPGGLDANLPELEFSPDGAKPRIGSGDRDGVVTGLLQNFTLEGLDPQWIRPLPPRLPYKMERQLLWLNVDNNHELLWDHGMCADTSRGAAVRDLMAKALKGPLAPAQQEQVLDELASDPKLVYHCGLTPKKLPDLVEHSPVIAVEVLIKIYNCAEKNDYLNVLVHMDMSLHSMEVVNRLTQSIDLPTEFVHTYITNCISSCQNIKDKYMQNRLVRLVCVFLQSLIRNKIINVQDLFIEVQAFCIEFSRIREAAGLFRLLKTLE</sequence>
<dbReference type="PANTHER" id="PTHR15975">
    <property type="entry name" value="CCR4-NOT TRANSCRIPTION COMPLEX SUBUNIT 11"/>
    <property type="match status" value="1"/>
</dbReference>
<proteinExistence type="inferred from homology"/>
<evidence type="ECO:0000313" key="11">
    <source>
        <dbReference type="Proteomes" id="UP000541444"/>
    </source>
</evidence>
<evidence type="ECO:0000256" key="5">
    <source>
        <dbReference type="ARBA" id="ARBA00022490"/>
    </source>
</evidence>
<dbReference type="GO" id="GO:0031047">
    <property type="term" value="P:regulatory ncRNA-mediated gene silencing"/>
    <property type="evidence" value="ECO:0007669"/>
    <property type="project" value="UniProtKB-KW"/>
</dbReference>
<evidence type="ECO:0000256" key="2">
    <source>
        <dbReference type="ARBA" id="ARBA00004496"/>
    </source>
</evidence>
<evidence type="ECO:0000256" key="7">
    <source>
        <dbReference type="ARBA" id="ARBA00023158"/>
    </source>
</evidence>
<comment type="subcellular location">
    <subcellularLocation>
        <location evidence="2">Cytoplasm</location>
    </subcellularLocation>
    <subcellularLocation>
        <location evidence="1">Nucleus</location>
    </subcellularLocation>
</comment>
<evidence type="ECO:0000256" key="1">
    <source>
        <dbReference type="ARBA" id="ARBA00004123"/>
    </source>
</evidence>
<evidence type="ECO:0000313" key="10">
    <source>
        <dbReference type="EMBL" id="KAF6175352.1"/>
    </source>
</evidence>
<dbReference type="GO" id="GO:0030014">
    <property type="term" value="C:CCR4-NOT complex"/>
    <property type="evidence" value="ECO:0007669"/>
    <property type="project" value="InterPro"/>
</dbReference>
<keyword evidence="5" id="KW-0963">Cytoplasm</keyword>
<dbReference type="OrthoDB" id="10265389at2759"/>
<evidence type="ECO:0000256" key="8">
    <source>
        <dbReference type="ARBA" id="ARBA00023163"/>
    </source>
</evidence>
<dbReference type="InterPro" id="IPR019312">
    <property type="entry name" value="CNOT11"/>
</dbReference>
<dbReference type="GO" id="GO:0005634">
    <property type="term" value="C:nucleus"/>
    <property type="evidence" value="ECO:0007669"/>
    <property type="project" value="UniProtKB-SubCell"/>
</dbReference>
<keyword evidence="8" id="KW-0804">Transcription</keyword>
<comment type="similarity">
    <text evidence="3">Belongs to the CNOT11 family.</text>
</comment>
<dbReference type="Pfam" id="PF10155">
    <property type="entry name" value="CNOT11"/>
    <property type="match status" value="1"/>
</dbReference>
<accession>A0A7J7P7W0</accession>
<dbReference type="GO" id="GO:0005737">
    <property type="term" value="C:cytoplasm"/>
    <property type="evidence" value="ECO:0007669"/>
    <property type="project" value="UniProtKB-SubCell"/>
</dbReference>
<evidence type="ECO:0000256" key="6">
    <source>
        <dbReference type="ARBA" id="ARBA00023015"/>
    </source>
</evidence>
<comment type="caution">
    <text evidence="10">The sequence shown here is derived from an EMBL/GenBank/DDBJ whole genome shotgun (WGS) entry which is preliminary data.</text>
</comment>
<protein>
    <recommendedName>
        <fullName evidence="4">CCR4-NOT transcription complex subunit 11</fullName>
    </recommendedName>
</protein>
<keyword evidence="11" id="KW-1185">Reference proteome</keyword>
<evidence type="ECO:0000256" key="3">
    <source>
        <dbReference type="ARBA" id="ARBA00008030"/>
    </source>
</evidence>
<dbReference type="AlphaFoldDB" id="A0A7J7P7W0"/>
<evidence type="ECO:0000256" key="9">
    <source>
        <dbReference type="ARBA" id="ARBA00023242"/>
    </source>
</evidence>
<dbReference type="EMBL" id="JACGCM010000190">
    <property type="protein sequence ID" value="KAF6175352.1"/>
    <property type="molecule type" value="Genomic_DNA"/>
</dbReference>
<dbReference type="Proteomes" id="UP000541444">
    <property type="component" value="Unassembled WGS sequence"/>
</dbReference>
<dbReference type="PANTHER" id="PTHR15975:SF0">
    <property type="entry name" value="CCR4-NOT TRANSCRIPTION COMPLEX SUBUNIT 11"/>
    <property type="match status" value="1"/>
</dbReference>
<keyword evidence="9" id="KW-0539">Nucleus</keyword>
<name>A0A7J7P7W0_9MAGN</name>
<keyword evidence="7" id="KW-0943">RNA-mediated gene silencing</keyword>
<gene>
    <name evidence="10" type="ORF">GIB67_000376</name>
</gene>
<organism evidence="10 11">
    <name type="scientific">Kingdonia uniflora</name>
    <dbReference type="NCBI Taxonomy" id="39325"/>
    <lineage>
        <taxon>Eukaryota</taxon>
        <taxon>Viridiplantae</taxon>
        <taxon>Streptophyta</taxon>
        <taxon>Embryophyta</taxon>
        <taxon>Tracheophyta</taxon>
        <taxon>Spermatophyta</taxon>
        <taxon>Magnoliopsida</taxon>
        <taxon>Ranunculales</taxon>
        <taxon>Circaeasteraceae</taxon>
        <taxon>Kingdonia</taxon>
    </lineage>
</organism>
<keyword evidence="6" id="KW-0805">Transcription regulation</keyword>
<evidence type="ECO:0000256" key="4">
    <source>
        <dbReference type="ARBA" id="ARBA00014872"/>
    </source>
</evidence>